<gene>
    <name evidence="4" type="primary">fbiB</name>
    <name evidence="4" type="ORF">SCFA_2620002</name>
</gene>
<sequence length="203" mass="23361">MNLSGIIKERRSIRKYQDKDIPREVLNELLEDALWAPSGTNRQNWYIYVVKGEKKERLLESMKQTSRVIKPKLEKLFSEEIVNSTISFIKGLGGAPVLLLVYMPKHTYDLSKDMSLSERYKIEYDRFTNTLSAAALIQNILLLAKEKGLGTCWLTAPKHAEENINEEMGITDMELVSVVTIGYPDQNPRAPRRKGEKIQWIGY</sequence>
<dbReference type="SUPFAM" id="SSF55469">
    <property type="entry name" value="FMN-dependent nitroreductase-like"/>
    <property type="match status" value="1"/>
</dbReference>
<dbReference type="PANTHER" id="PTHR43673">
    <property type="entry name" value="NAD(P)H NITROREDUCTASE YDGI-RELATED"/>
    <property type="match status" value="1"/>
</dbReference>
<evidence type="ECO:0000256" key="2">
    <source>
        <dbReference type="ARBA" id="ARBA00023002"/>
    </source>
</evidence>
<dbReference type="AlphaFoldDB" id="A0A485M299"/>
<dbReference type="EMBL" id="CAADRN010000182">
    <property type="protein sequence ID" value="VFU14751.1"/>
    <property type="molecule type" value="Genomic_DNA"/>
</dbReference>
<name>A0A485M299_9ZZZZ</name>
<feature type="domain" description="Nitroreductase" evidence="3">
    <location>
        <begin position="7"/>
        <end position="183"/>
    </location>
</feature>
<evidence type="ECO:0000256" key="1">
    <source>
        <dbReference type="ARBA" id="ARBA00007118"/>
    </source>
</evidence>
<keyword evidence="4" id="KW-0436">Ligase</keyword>
<dbReference type="InterPro" id="IPR000415">
    <property type="entry name" value="Nitroreductase-like"/>
</dbReference>
<protein>
    <submittedName>
        <fullName evidence="4">Coenzyme F420:L-glutamate ligase</fullName>
        <ecNumber evidence="4">6.3.2.31</ecNumber>
    </submittedName>
</protein>
<reference evidence="4" key="1">
    <citation type="submission" date="2019-03" db="EMBL/GenBank/DDBJ databases">
        <authorList>
            <person name="Hao L."/>
        </authorList>
    </citation>
    <scope>NUCLEOTIDE SEQUENCE</scope>
</reference>
<keyword evidence="2" id="KW-0560">Oxidoreductase</keyword>
<comment type="similarity">
    <text evidence="1">Belongs to the nitroreductase family.</text>
</comment>
<dbReference type="EC" id="6.3.2.31" evidence="4"/>
<dbReference type="PANTHER" id="PTHR43673:SF10">
    <property type="entry name" value="NADH DEHYDROGENASE_NAD(P)H NITROREDUCTASE XCC3605-RELATED"/>
    <property type="match status" value="1"/>
</dbReference>
<evidence type="ECO:0000259" key="3">
    <source>
        <dbReference type="Pfam" id="PF00881"/>
    </source>
</evidence>
<dbReference type="Pfam" id="PF00881">
    <property type="entry name" value="Nitroreductase"/>
    <property type="match status" value="1"/>
</dbReference>
<accession>A0A485M299</accession>
<organism evidence="4">
    <name type="scientific">anaerobic digester metagenome</name>
    <dbReference type="NCBI Taxonomy" id="1263854"/>
    <lineage>
        <taxon>unclassified sequences</taxon>
        <taxon>metagenomes</taxon>
        <taxon>ecological metagenomes</taxon>
    </lineage>
</organism>
<dbReference type="Gene3D" id="3.40.109.10">
    <property type="entry name" value="NADH Oxidase"/>
    <property type="match status" value="1"/>
</dbReference>
<dbReference type="InterPro" id="IPR029479">
    <property type="entry name" value="Nitroreductase"/>
</dbReference>
<evidence type="ECO:0000313" key="4">
    <source>
        <dbReference type="EMBL" id="VFU14751.1"/>
    </source>
</evidence>
<dbReference type="GO" id="GO:0016491">
    <property type="term" value="F:oxidoreductase activity"/>
    <property type="evidence" value="ECO:0007669"/>
    <property type="project" value="UniProtKB-KW"/>
</dbReference>
<dbReference type="GO" id="GO:0052618">
    <property type="term" value="F:coenzyme F420-0:L-glutamate ligase activity"/>
    <property type="evidence" value="ECO:0007669"/>
    <property type="project" value="UniProtKB-EC"/>
</dbReference>
<proteinExistence type="inferred from homology"/>